<dbReference type="Gene3D" id="3.90.420.10">
    <property type="entry name" value="Oxidoreductase, molybdopterin-binding domain"/>
    <property type="match status" value="1"/>
</dbReference>
<evidence type="ECO:0000256" key="11">
    <source>
        <dbReference type="ARBA" id="ARBA00022827"/>
    </source>
</evidence>
<dbReference type="InterPro" id="IPR001709">
    <property type="entry name" value="Flavoprot_Pyr_Nucl_cyt_Rdtase"/>
</dbReference>
<dbReference type="SUPFAM" id="SSF52343">
    <property type="entry name" value="Ferredoxin reductase-like, C-terminal NADP-linked domain"/>
    <property type="match status" value="1"/>
</dbReference>
<keyword evidence="9" id="KW-0285">Flavoprotein</keyword>
<evidence type="ECO:0000256" key="7">
    <source>
        <dbReference type="ARBA" id="ARBA00022505"/>
    </source>
</evidence>
<dbReference type="PRINTS" id="PR00363">
    <property type="entry name" value="CYTOCHROMEB5"/>
</dbReference>
<evidence type="ECO:0000256" key="10">
    <source>
        <dbReference type="ARBA" id="ARBA00022723"/>
    </source>
</evidence>
<feature type="region of interest" description="Disordered" evidence="15">
    <location>
        <begin position="1"/>
        <end position="32"/>
    </location>
</feature>
<dbReference type="OrthoDB" id="432685at2759"/>
<comment type="similarity">
    <text evidence="5">Belongs to the nitrate reductase family.</text>
</comment>
<dbReference type="Pfam" id="PF00175">
    <property type="entry name" value="NAD_binding_1"/>
    <property type="match status" value="1"/>
</dbReference>
<keyword evidence="13" id="KW-0408">Iron</keyword>
<dbReference type="Gene3D" id="2.60.40.650">
    <property type="match status" value="1"/>
</dbReference>
<dbReference type="SMART" id="SM01117">
    <property type="entry name" value="Cyt-b5"/>
    <property type="match status" value="1"/>
</dbReference>
<evidence type="ECO:0000256" key="3">
    <source>
        <dbReference type="ARBA" id="ARBA00001974"/>
    </source>
</evidence>
<evidence type="ECO:0000256" key="14">
    <source>
        <dbReference type="ARBA" id="ARBA00023063"/>
    </source>
</evidence>
<evidence type="ECO:0000256" key="9">
    <source>
        <dbReference type="ARBA" id="ARBA00022630"/>
    </source>
</evidence>
<keyword evidence="12" id="KW-0560">Oxidoreductase</keyword>
<evidence type="ECO:0000256" key="12">
    <source>
        <dbReference type="ARBA" id="ARBA00023002"/>
    </source>
</evidence>
<comment type="subunit">
    <text evidence="6">Homodimer.</text>
</comment>
<evidence type="ECO:0000256" key="13">
    <source>
        <dbReference type="ARBA" id="ARBA00023004"/>
    </source>
</evidence>
<dbReference type="EMBL" id="BRYA01000020">
    <property type="protein sequence ID" value="GMI32597.1"/>
    <property type="molecule type" value="Genomic_DNA"/>
</dbReference>
<evidence type="ECO:0000256" key="15">
    <source>
        <dbReference type="SAM" id="MobiDB-lite"/>
    </source>
</evidence>
<dbReference type="FunFam" id="3.10.120.10:FF:000007">
    <property type="entry name" value="Sulfite oxidase, mitochondrial"/>
    <property type="match status" value="1"/>
</dbReference>
<feature type="compositionally biased region" description="Polar residues" evidence="15">
    <location>
        <begin position="8"/>
        <end position="18"/>
    </location>
</feature>
<dbReference type="PANTHER" id="PTHR19372">
    <property type="entry name" value="SULFITE REDUCTASE"/>
    <property type="match status" value="1"/>
</dbReference>
<dbReference type="Pfam" id="PF00173">
    <property type="entry name" value="Cyt-b5"/>
    <property type="match status" value="1"/>
</dbReference>
<comment type="caution">
    <text evidence="18">The sequence shown here is derived from an EMBL/GenBank/DDBJ whole genome shotgun (WGS) entry which is preliminary data.</text>
</comment>
<dbReference type="Pfam" id="PF03404">
    <property type="entry name" value="Mo-co_dimer"/>
    <property type="match status" value="1"/>
</dbReference>
<dbReference type="SUPFAM" id="SSF63380">
    <property type="entry name" value="Riboflavin synthase domain-like"/>
    <property type="match status" value="1"/>
</dbReference>
<keyword evidence="8" id="KW-0349">Heme</keyword>
<dbReference type="InterPro" id="IPR001199">
    <property type="entry name" value="Cyt_B5-like_heme/steroid-bd"/>
</dbReference>
<dbReference type="GO" id="GO:0043546">
    <property type="term" value="F:molybdopterin cofactor binding"/>
    <property type="evidence" value="ECO:0007669"/>
    <property type="project" value="TreeGrafter"/>
</dbReference>
<accession>A0A9W7L607</accession>
<dbReference type="Gene3D" id="3.40.50.80">
    <property type="entry name" value="Nucleotide-binding domain of ferredoxin-NADP reductase (FNR) module"/>
    <property type="match status" value="1"/>
</dbReference>
<dbReference type="GO" id="GO:0006790">
    <property type="term" value="P:sulfur compound metabolic process"/>
    <property type="evidence" value="ECO:0007669"/>
    <property type="project" value="TreeGrafter"/>
</dbReference>
<evidence type="ECO:0000256" key="4">
    <source>
        <dbReference type="ARBA" id="ARBA00003838"/>
    </source>
</evidence>
<dbReference type="InterPro" id="IPR017938">
    <property type="entry name" value="Riboflavin_synthase-like_b-brl"/>
</dbReference>
<dbReference type="GO" id="GO:0008482">
    <property type="term" value="F:sulfite oxidase activity"/>
    <property type="evidence" value="ECO:0007669"/>
    <property type="project" value="TreeGrafter"/>
</dbReference>
<dbReference type="PRINTS" id="PR00407">
    <property type="entry name" value="EUMOPTERIN"/>
</dbReference>
<dbReference type="PANTHER" id="PTHR19372:SF7">
    <property type="entry name" value="SULFITE OXIDASE, MITOCHONDRIAL"/>
    <property type="match status" value="1"/>
</dbReference>
<evidence type="ECO:0000256" key="8">
    <source>
        <dbReference type="ARBA" id="ARBA00022617"/>
    </source>
</evidence>
<dbReference type="InterPro" id="IPR008333">
    <property type="entry name" value="Cbr1-like_FAD-bd_dom"/>
</dbReference>
<gene>
    <name evidence="18" type="ORF">TrCOL_g877</name>
</gene>
<dbReference type="SUPFAM" id="SSF56524">
    <property type="entry name" value="Oxidoreductase molybdopterin-binding domain"/>
    <property type="match status" value="1"/>
</dbReference>
<dbReference type="PROSITE" id="PS51384">
    <property type="entry name" value="FAD_FR"/>
    <property type="match status" value="1"/>
</dbReference>
<dbReference type="InterPro" id="IPR000572">
    <property type="entry name" value="OxRdtase_Mopterin-bd_dom"/>
</dbReference>
<dbReference type="InterPro" id="IPR008335">
    <property type="entry name" value="Mopterin_OxRdtase_euk"/>
</dbReference>
<dbReference type="Proteomes" id="UP001165065">
    <property type="component" value="Unassembled WGS sequence"/>
</dbReference>
<dbReference type="InterPro" id="IPR001433">
    <property type="entry name" value="OxRdtase_FAD/NAD-bd"/>
</dbReference>
<dbReference type="Gene3D" id="3.10.120.10">
    <property type="entry name" value="Cytochrome b5-like heme/steroid binding domain"/>
    <property type="match status" value="1"/>
</dbReference>
<dbReference type="Gene3D" id="2.40.30.10">
    <property type="entry name" value="Translation factors"/>
    <property type="match status" value="1"/>
</dbReference>
<feature type="domain" description="Cytochrome b5 heme-binding" evidence="16">
    <location>
        <begin position="527"/>
        <end position="602"/>
    </location>
</feature>
<evidence type="ECO:0008006" key="20">
    <source>
        <dbReference type="Google" id="ProtNLM"/>
    </source>
</evidence>
<reference evidence="19" key="1">
    <citation type="journal article" date="2023" name="Commun. Biol.">
        <title>Genome analysis of Parmales, the sister group of diatoms, reveals the evolutionary specialization of diatoms from phago-mixotrophs to photoautotrophs.</title>
        <authorList>
            <person name="Ban H."/>
            <person name="Sato S."/>
            <person name="Yoshikawa S."/>
            <person name="Yamada K."/>
            <person name="Nakamura Y."/>
            <person name="Ichinomiya M."/>
            <person name="Sato N."/>
            <person name="Blanc-Mathieu R."/>
            <person name="Endo H."/>
            <person name="Kuwata A."/>
            <person name="Ogata H."/>
        </authorList>
    </citation>
    <scope>NUCLEOTIDE SEQUENCE [LARGE SCALE GENOMIC DNA]</scope>
</reference>
<protein>
    <recommendedName>
        <fullName evidence="20">Nitrate reductase</fullName>
    </recommendedName>
</protein>
<keyword evidence="19" id="KW-1185">Reference proteome</keyword>
<evidence type="ECO:0000259" key="17">
    <source>
        <dbReference type="PROSITE" id="PS51384"/>
    </source>
</evidence>
<evidence type="ECO:0000259" key="16">
    <source>
        <dbReference type="PROSITE" id="PS50255"/>
    </source>
</evidence>
<dbReference type="SUPFAM" id="SSF55856">
    <property type="entry name" value="Cytochrome b5-like heme/steroid binding domain"/>
    <property type="match status" value="1"/>
</dbReference>
<evidence type="ECO:0000313" key="19">
    <source>
        <dbReference type="Proteomes" id="UP001165065"/>
    </source>
</evidence>
<dbReference type="GO" id="GO:0030151">
    <property type="term" value="F:molybdenum ion binding"/>
    <property type="evidence" value="ECO:0007669"/>
    <property type="project" value="InterPro"/>
</dbReference>
<keyword evidence="11" id="KW-0274">FAD</keyword>
<dbReference type="GO" id="GO:0042128">
    <property type="term" value="P:nitrate assimilation"/>
    <property type="evidence" value="ECO:0007669"/>
    <property type="project" value="UniProtKB-KW"/>
</dbReference>
<dbReference type="PRINTS" id="PR00371">
    <property type="entry name" value="FPNCR"/>
</dbReference>
<dbReference type="InterPro" id="IPR036400">
    <property type="entry name" value="Cyt_B5-like_heme/steroid_sf"/>
</dbReference>
<keyword evidence="7" id="KW-0500">Molybdenum</keyword>
<dbReference type="InterPro" id="IPR017927">
    <property type="entry name" value="FAD-bd_FR_type"/>
</dbReference>
<feature type="domain" description="FAD-binding FR-type" evidence="17">
    <location>
        <begin position="628"/>
        <end position="746"/>
    </location>
</feature>
<evidence type="ECO:0000256" key="1">
    <source>
        <dbReference type="ARBA" id="ARBA00001924"/>
    </source>
</evidence>
<keyword evidence="10" id="KW-0479">Metal-binding</keyword>
<dbReference type="PROSITE" id="PS00191">
    <property type="entry name" value="CYTOCHROME_B5_1"/>
    <property type="match status" value="1"/>
</dbReference>
<dbReference type="InterPro" id="IPR005066">
    <property type="entry name" value="MoCF_OxRdtse_dimer"/>
</dbReference>
<dbReference type="PROSITE" id="PS50255">
    <property type="entry name" value="CYTOCHROME_B5_2"/>
    <property type="match status" value="1"/>
</dbReference>
<dbReference type="InterPro" id="IPR014756">
    <property type="entry name" value="Ig_E-set"/>
</dbReference>
<dbReference type="GO" id="GO:0020037">
    <property type="term" value="F:heme binding"/>
    <property type="evidence" value="ECO:0007669"/>
    <property type="project" value="InterPro"/>
</dbReference>
<comment type="function">
    <text evidence="4">Nitrate reductase is a key enzyme involved in the first step of nitrate assimilation in plants, fungi and bacteria.</text>
</comment>
<dbReference type="AlphaFoldDB" id="A0A9W7L607"/>
<dbReference type="SUPFAM" id="SSF81296">
    <property type="entry name" value="E set domains"/>
    <property type="match status" value="1"/>
</dbReference>
<dbReference type="CDD" id="cd06183">
    <property type="entry name" value="cyt_b5_reduct_like"/>
    <property type="match status" value="1"/>
</dbReference>
<dbReference type="PRINTS" id="PR00406">
    <property type="entry name" value="CYTB5RDTASE"/>
</dbReference>
<comment type="cofactor">
    <cofactor evidence="1">
        <name>Mo-molybdopterin</name>
        <dbReference type="ChEBI" id="CHEBI:71302"/>
    </cofactor>
</comment>
<dbReference type="InterPro" id="IPR036374">
    <property type="entry name" value="OxRdtase_Mopterin-bd_sf"/>
</dbReference>
<dbReference type="InterPro" id="IPR018506">
    <property type="entry name" value="Cyt_B5_heme-BS"/>
</dbReference>
<dbReference type="Pfam" id="PF00970">
    <property type="entry name" value="FAD_binding_6"/>
    <property type="match status" value="1"/>
</dbReference>
<comment type="cofactor">
    <cofactor evidence="2">
        <name>heme</name>
        <dbReference type="ChEBI" id="CHEBI:30413"/>
    </cofactor>
</comment>
<name>A0A9W7L607_9STRA</name>
<keyword evidence="14" id="KW-0534">Nitrate assimilation</keyword>
<sequence>MADVDALGTQSNPNSSSPMKEPKPDVPHLNCPPPPFQIVIPKDSQISNLDKFAKTPDSWVKRDGRMILLTGAHPYNVEPPLGLLHELGPLTPPALHYVRNHGAPPNLKWQEHKLTVKIGEKETVFTMDEILSLSSFTQPVTLVCAGNRRKEQNQVMQTVGFNWGAAGCATSLWSGPLLSEVLRKAGVKEDETWNYHCEMVGVEDLPNKVGPGPYNWPKKVKYGTSIPMSRVWNDAYSVQLSYAQNMTALMPDHGFPLRVVIPGYIGGRMIKWLSHINIIPNESTNHYHFHDNRVLPPQVTSYDQSLAEKWWYKPEYIFNELNINSAIASPDHNTEIDLGSNLTSNFNIQGYAYAGGGNPVSRVEVSLDSGATWVCASINRPFPPNKHGMHWCWIFWSLPVSVAALSAAKEIICRAWDNHTNTQPVDITWNLMGMANNCCFRVKIHSFVDSRGRPKLRFEHPTLAGAQKGGWMTKDSGKPVTAGFGNRRKFLEDQEAAEAAEEKGLSRVLSNPNGAFVTDKDGEAEGPKGFTMEEIEQHDTEHDCWIVHNGKVYDCTNYMDLHPGGADSILILAGQDSTEDFDAIHSKKAHKMLERFYIGDVIPDINVLKPDKQEAGMATEVKFALNPKKKIAFALMEKEQLSHDSFLLTYALQTPETVLGLPTGKHIFLSAHIADELTPASKKSLVMRRYTPLTSNFDVGVVKFVIKSYPPCERFPRGGKMSQHLASMQIGDTIDMRGPVGEFEYLGVGKFKINDMPHHVTKFNMVAGGTGITPCYQVIDEILRSPSDTTQISLIFACNDVNDLLCRSTLDRWAKEHPDRFAVTYILASPTESTWQGPRGFVNLELFKDKFFPPNDDVFILMCGPPIMLERACYPNFEKLGFDTERMFGF</sequence>
<evidence type="ECO:0000256" key="2">
    <source>
        <dbReference type="ARBA" id="ARBA00001971"/>
    </source>
</evidence>
<evidence type="ECO:0000256" key="5">
    <source>
        <dbReference type="ARBA" id="ARBA00006253"/>
    </source>
</evidence>
<evidence type="ECO:0000256" key="6">
    <source>
        <dbReference type="ARBA" id="ARBA00011738"/>
    </source>
</evidence>
<dbReference type="InterPro" id="IPR039261">
    <property type="entry name" value="FNR_nucleotide-bd"/>
</dbReference>
<proteinExistence type="inferred from homology"/>
<organism evidence="18 19">
    <name type="scientific">Triparma columacea</name>
    <dbReference type="NCBI Taxonomy" id="722753"/>
    <lineage>
        <taxon>Eukaryota</taxon>
        <taxon>Sar</taxon>
        <taxon>Stramenopiles</taxon>
        <taxon>Ochrophyta</taxon>
        <taxon>Bolidophyceae</taxon>
        <taxon>Parmales</taxon>
        <taxon>Triparmaceae</taxon>
        <taxon>Triparma</taxon>
    </lineage>
</organism>
<comment type="cofactor">
    <cofactor evidence="3">
        <name>FAD</name>
        <dbReference type="ChEBI" id="CHEBI:57692"/>
    </cofactor>
</comment>
<evidence type="ECO:0000313" key="18">
    <source>
        <dbReference type="EMBL" id="GMI32597.1"/>
    </source>
</evidence>
<dbReference type="Pfam" id="PF00174">
    <property type="entry name" value="Oxidored_molyb"/>
    <property type="match status" value="1"/>
</dbReference>